<evidence type="ECO:0000313" key="2">
    <source>
        <dbReference type="Proteomes" id="UP000491168"/>
    </source>
</evidence>
<organism evidence="1 2">
    <name type="scientific">Bacteroides caccae</name>
    <dbReference type="NCBI Taxonomy" id="47678"/>
    <lineage>
        <taxon>Bacteria</taxon>
        <taxon>Pseudomonadati</taxon>
        <taxon>Bacteroidota</taxon>
        <taxon>Bacteroidia</taxon>
        <taxon>Bacteroidales</taxon>
        <taxon>Bacteroidaceae</taxon>
        <taxon>Bacteroides</taxon>
    </lineage>
</organism>
<dbReference type="AlphaFoldDB" id="A0A6A1K0Y2"/>
<dbReference type="EMBL" id="VVYF01000003">
    <property type="protein sequence ID" value="KAA5494610.1"/>
    <property type="molecule type" value="Genomic_DNA"/>
</dbReference>
<sequence length="61" mass="7065">MKQKKIKTKKRAQMSFDKKHQQINNTSIILYGEGGFGMSQIGEMIKYLLENNKVPSDIYLT</sequence>
<comment type="caution">
    <text evidence="1">The sequence shown here is derived from an EMBL/GenBank/DDBJ whole genome shotgun (WGS) entry which is preliminary data.</text>
</comment>
<accession>A0A6A1K0Y2</accession>
<name>A0A6A1K0Y2_9BACE</name>
<gene>
    <name evidence="1" type="ORF">F2Y35_03285</name>
</gene>
<proteinExistence type="predicted"/>
<dbReference type="Proteomes" id="UP000491168">
    <property type="component" value="Unassembled WGS sequence"/>
</dbReference>
<dbReference type="RefSeq" id="WP_149927978.1">
    <property type="nucleotide sequence ID" value="NZ_VVYE01000006.1"/>
</dbReference>
<reference evidence="1 2" key="1">
    <citation type="journal article" date="2019" name="Nat. Med.">
        <title>A library of human gut bacterial isolates paired with longitudinal multiomics data enables mechanistic microbiome research.</title>
        <authorList>
            <person name="Poyet M."/>
            <person name="Groussin M."/>
            <person name="Gibbons S.M."/>
            <person name="Avila-Pacheco J."/>
            <person name="Jiang X."/>
            <person name="Kearney S.M."/>
            <person name="Perrotta A.R."/>
            <person name="Berdy B."/>
            <person name="Zhao S."/>
            <person name="Lieberman T.D."/>
            <person name="Swanson P.K."/>
            <person name="Smith M."/>
            <person name="Roesemann S."/>
            <person name="Alexander J.E."/>
            <person name="Rich S.A."/>
            <person name="Livny J."/>
            <person name="Vlamakis H."/>
            <person name="Clish C."/>
            <person name="Bullock K."/>
            <person name="Deik A."/>
            <person name="Scott J."/>
            <person name="Pierce K.A."/>
            <person name="Xavier R.J."/>
            <person name="Alm E.J."/>
        </authorList>
    </citation>
    <scope>NUCLEOTIDE SEQUENCE [LARGE SCALE GENOMIC DNA]</scope>
    <source>
        <strain evidence="1 2">BIOML-A21</strain>
    </source>
</reference>
<protein>
    <submittedName>
        <fullName evidence="1">Uncharacterized protein</fullName>
    </submittedName>
</protein>
<evidence type="ECO:0000313" key="1">
    <source>
        <dbReference type="EMBL" id="KAA5494610.1"/>
    </source>
</evidence>